<evidence type="ECO:0000313" key="2">
    <source>
        <dbReference type="EMBL" id="CAE8585511.1"/>
    </source>
</evidence>
<dbReference type="InterPro" id="IPR001763">
    <property type="entry name" value="Rhodanese-like_dom"/>
</dbReference>
<dbReference type="PANTHER" id="PTHR43268">
    <property type="entry name" value="THIOSULFATE SULFURTRANSFERASE/RHODANESE-LIKE DOMAIN-CONTAINING PROTEIN 2"/>
    <property type="match status" value="1"/>
</dbReference>
<sequence length="80" mass="8684">ELIEATRGKKLLMYCTGGVRCERLSQLARLVLEKKCPKEEGPAEGVLDEVIGSSSSDAGVDAEIYQLSGGIHAYLEQFPE</sequence>
<comment type="caution">
    <text evidence="2">The sequence shown here is derived from an EMBL/GenBank/DDBJ whole genome shotgun (WGS) entry which is preliminary data.</text>
</comment>
<reference evidence="2" key="1">
    <citation type="submission" date="2021-02" db="EMBL/GenBank/DDBJ databases">
        <authorList>
            <person name="Dougan E. K."/>
            <person name="Rhodes N."/>
            <person name="Thang M."/>
            <person name="Chan C."/>
        </authorList>
    </citation>
    <scope>NUCLEOTIDE SEQUENCE</scope>
</reference>
<dbReference type="InterPro" id="IPR036873">
    <property type="entry name" value="Rhodanese-like_dom_sf"/>
</dbReference>
<gene>
    <name evidence="2" type="ORF">PGLA1383_LOCUS4420</name>
</gene>
<name>A0A813DD61_POLGL</name>
<accession>A0A813DD61</accession>
<keyword evidence="3" id="KW-1185">Reference proteome</keyword>
<dbReference type="Proteomes" id="UP000654075">
    <property type="component" value="Unassembled WGS sequence"/>
</dbReference>
<feature type="domain" description="Rhodanese" evidence="1">
    <location>
        <begin position="6"/>
        <end position="79"/>
    </location>
</feature>
<feature type="non-terminal residue" evidence="2">
    <location>
        <position position="1"/>
    </location>
</feature>
<evidence type="ECO:0000313" key="3">
    <source>
        <dbReference type="Proteomes" id="UP000654075"/>
    </source>
</evidence>
<dbReference type="PROSITE" id="PS50206">
    <property type="entry name" value="RHODANESE_3"/>
    <property type="match status" value="1"/>
</dbReference>
<organism evidence="2 3">
    <name type="scientific">Polarella glacialis</name>
    <name type="common">Dinoflagellate</name>
    <dbReference type="NCBI Taxonomy" id="89957"/>
    <lineage>
        <taxon>Eukaryota</taxon>
        <taxon>Sar</taxon>
        <taxon>Alveolata</taxon>
        <taxon>Dinophyceae</taxon>
        <taxon>Suessiales</taxon>
        <taxon>Suessiaceae</taxon>
        <taxon>Polarella</taxon>
    </lineage>
</organism>
<dbReference type="InterPro" id="IPR020936">
    <property type="entry name" value="TrhO"/>
</dbReference>
<dbReference type="Gene3D" id="3.40.250.10">
    <property type="entry name" value="Rhodanese-like domain"/>
    <property type="match status" value="1"/>
</dbReference>
<dbReference type="OrthoDB" id="25002at2759"/>
<dbReference type="EMBL" id="CAJNNV010001661">
    <property type="protein sequence ID" value="CAE8585511.1"/>
    <property type="molecule type" value="Genomic_DNA"/>
</dbReference>
<dbReference type="SUPFAM" id="SSF52821">
    <property type="entry name" value="Rhodanese/Cell cycle control phosphatase"/>
    <property type="match status" value="1"/>
</dbReference>
<protein>
    <recommendedName>
        <fullName evidence="1">Rhodanese domain-containing protein</fullName>
    </recommendedName>
</protein>
<dbReference type="PANTHER" id="PTHR43268:SF6">
    <property type="entry name" value="THIOSULFATE SULFURTRANSFERASE_RHODANESE-LIKE DOMAIN-CONTAINING PROTEIN 2"/>
    <property type="match status" value="1"/>
</dbReference>
<feature type="non-terminal residue" evidence="2">
    <location>
        <position position="80"/>
    </location>
</feature>
<dbReference type="AlphaFoldDB" id="A0A813DD61"/>
<proteinExistence type="predicted"/>
<evidence type="ECO:0000259" key="1">
    <source>
        <dbReference type="PROSITE" id="PS50206"/>
    </source>
</evidence>